<comment type="caution">
    <text evidence="1">The sequence shown here is derived from an EMBL/GenBank/DDBJ whole genome shotgun (WGS) entry which is preliminary data.</text>
</comment>
<dbReference type="Pfam" id="PF13692">
    <property type="entry name" value="Glyco_trans_1_4"/>
    <property type="match status" value="1"/>
</dbReference>
<sequence>MVKHWLTFGMSAFDTPGFQDTSRLMHAAFPGPRMYIEPPQPFSGWLHASASPFRYRVAKVGDEVVLSPPLPFPRRFDVLRIGASIQARFLDRVVTAAWGKDWRSTSIVYLTNWSYAARPIVEHLRPKYLLFDCVDDVLAFPYEVQQERVNAAMAWLARRATVVTAVSSPLAEKIARDWHIDAVVLPNGVDAGRFRCPTSTLAWCTRNHRCEVQSTVLTQLVALRKSVPGKIWAGFAGTLNHWIDYDAMRALVDAFPDIHLVLIGKVGHLGSASVEQSFRALQRHPSVSFLGPVSYDALPACLHALDILLLTRVPGPASLASSPLKFYEYLAVGKPVVVCGVPVPEDARALVYSFPEGKRGLLDAVRLAVGECRGVSASLRIQRQAYAASHSWETRVEAARACLTAAAGC</sequence>
<protein>
    <submittedName>
        <fullName evidence="1">Glycosyltransferase involved in cell wall biosynthesis</fullName>
    </submittedName>
</protein>
<evidence type="ECO:0000313" key="1">
    <source>
        <dbReference type="EMBL" id="MDQ0188635.1"/>
    </source>
</evidence>
<dbReference type="Gene3D" id="3.40.50.2000">
    <property type="entry name" value="Glycogen Phosphorylase B"/>
    <property type="match status" value="2"/>
</dbReference>
<proteinExistence type="predicted"/>
<accession>A0ABT9XEA4</accession>
<name>A0ABT9XEA4_9BACL</name>
<dbReference type="RefSeq" id="WP_274455375.1">
    <property type="nucleotide sequence ID" value="NZ_CP067097.1"/>
</dbReference>
<dbReference type="PANTHER" id="PTHR12526:SF622">
    <property type="entry name" value="GLYCOSYLTRANSFERASE (GROUP I)"/>
    <property type="match status" value="1"/>
</dbReference>
<reference evidence="1 2" key="1">
    <citation type="submission" date="2023-07" db="EMBL/GenBank/DDBJ databases">
        <title>Genomic Encyclopedia of Type Strains, Phase IV (KMG-IV): sequencing the most valuable type-strain genomes for metagenomic binning, comparative biology and taxonomic classification.</title>
        <authorList>
            <person name="Goeker M."/>
        </authorList>
    </citation>
    <scope>NUCLEOTIDE SEQUENCE [LARGE SCALE GENOMIC DNA]</scope>
    <source>
        <strain evidence="1 2">DSM 4006</strain>
    </source>
</reference>
<organism evidence="1 2">
    <name type="scientific">Alicyclobacillus cycloheptanicus</name>
    <dbReference type="NCBI Taxonomy" id="1457"/>
    <lineage>
        <taxon>Bacteria</taxon>
        <taxon>Bacillati</taxon>
        <taxon>Bacillota</taxon>
        <taxon>Bacilli</taxon>
        <taxon>Bacillales</taxon>
        <taxon>Alicyclobacillaceae</taxon>
        <taxon>Alicyclobacillus</taxon>
    </lineage>
</organism>
<keyword evidence="2" id="KW-1185">Reference proteome</keyword>
<gene>
    <name evidence="1" type="ORF">J2S03_000447</name>
</gene>
<evidence type="ECO:0000313" key="2">
    <source>
        <dbReference type="Proteomes" id="UP001232973"/>
    </source>
</evidence>
<dbReference type="Proteomes" id="UP001232973">
    <property type="component" value="Unassembled WGS sequence"/>
</dbReference>
<dbReference type="PANTHER" id="PTHR12526">
    <property type="entry name" value="GLYCOSYLTRANSFERASE"/>
    <property type="match status" value="1"/>
</dbReference>
<dbReference type="EMBL" id="JAUSTP010000002">
    <property type="protein sequence ID" value="MDQ0188635.1"/>
    <property type="molecule type" value="Genomic_DNA"/>
</dbReference>
<dbReference type="SUPFAM" id="SSF53756">
    <property type="entry name" value="UDP-Glycosyltransferase/glycogen phosphorylase"/>
    <property type="match status" value="1"/>
</dbReference>